<evidence type="ECO:0000256" key="1">
    <source>
        <dbReference type="ARBA" id="ARBA00004842"/>
    </source>
</evidence>
<keyword evidence="11" id="KW-0479">Metal-binding</keyword>
<dbReference type="Pfam" id="PF01202">
    <property type="entry name" value="SKI"/>
    <property type="match status" value="1"/>
</dbReference>
<keyword evidence="11" id="KW-0963">Cytoplasm</keyword>
<evidence type="ECO:0000256" key="3">
    <source>
        <dbReference type="ARBA" id="ARBA00012154"/>
    </source>
</evidence>
<evidence type="ECO:0000256" key="2">
    <source>
        <dbReference type="ARBA" id="ARBA00006997"/>
    </source>
</evidence>
<accession>A0A9X4KNR5</accession>
<organism evidence="12 13">
    <name type="scientific">Cohnella rhizosphaerae</name>
    <dbReference type="NCBI Taxonomy" id="1457232"/>
    <lineage>
        <taxon>Bacteria</taxon>
        <taxon>Bacillati</taxon>
        <taxon>Bacillota</taxon>
        <taxon>Bacilli</taxon>
        <taxon>Bacillales</taxon>
        <taxon>Paenibacillaceae</taxon>
        <taxon>Cohnella</taxon>
    </lineage>
</organism>
<comment type="catalytic activity">
    <reaction evidence="10 11">
        <text>shikimate + ATP = 3-phosphoshikimate + ADP + H(+)</text>
        <dbReference type="Rhea" id="RHEA:13121"/>
        <dbReference type="ChEBI" id="CHEBI:15378"/>
        <dbReference type="ChEBI" id="CHEBI:30616"/>
        <dbReference type="ChEBI" id="CHEBI:36208"/>
        <dbReference type="ChEBI" id="CHEBI:145989"/>
        <dbReference type="ChEBI" id="CHEBI:456216"/>
        <dbReference type="EC" id="2.7.1.71"/>
    </reaction>
</comment>
<dbReference type="GO" id="GO:0009423">
    <property type="term" value="P:chorismate biosynthetic process"/>
    <property type="evidence" value="ECO:0007669"/>
    <property type="project" value="UniProtKB-UniRule"/>
</dbReference>
<dbReference type="RefSeq" id="WP_277528185.1">
    <property type="nucleotide sequence ID" value="NZ_JAPDIA010000001.1"/>
</dbReference>
<comment type="similarity">
    <text evidence="2 11">Belongs to the shikimate kinase family.</text>
</comment>
<feature type="binding site" evidence="11">
    <location>
        <position position="90"/>
    </location>
    <ligand>
        <name>substrate</name>
    </ligand>
</feature>
<keyword evidence="4 11" id="KW-0028">Amino-acid biosynthesis</keyword>
<keyword evidence="5 11" id="KW-0808">Transferase</keyword>
<dbReference type="PRINTS" id="PR01100">
    <property type="entry name" value="SHIKIMTKNASE"/>
</dbReference>
<reference evidence="12" key="1">
    <citation type="submission" date="2022-10" db="EMBL/GenBank/DDBJ databases">
        <title>Comparative genomic analysis of Cohnella hashimotonis sp. nov., isolated from the International Space Station.</title>
        <authorList>
            <person name="Simpson A."/>
            <person name="Venkateswaran K."/>
        </authorList>
    </citation>
    <scope>NUCLEOTIDE SEQUENCE</scope>
    <source>
        <strain evidence="12">DSM 28161</strain>
    </source>
</reference>
<dbReference type="GO" id="GO:0000287">
    <property type="term" value="F:magnesium ion binding"/>
    <property type="evidence" value="ECO:0007669"/>
    <property type="project" value="UniProtKB-UniRule"/>
</dbReference>
<dbReference type="GO" id="GO:0005524">
    <property type="term" value="F:ATP binding"/>
    <property type="evidence" value="ECO:0007669"/>
    <property type="project" value="UniProtKB-UniRule"/>
</dbReference>
<dbReference type="HAMAP" id="MF_00109">
    <property type="entry name" value="Shikimate_kinase"/>
    <property type="match status" value="1"/>
</dbReference>
<evidence type="ECO:0000256" key="10">
    <source>
        <dbReference type="ARBA" id="ARBA00048567"/>
    </source>
</evidence>
<dbReference type="InterPro" id="IPR023000">
    <property type="entry name" value="Shikimate_kinase_CS"/>
</dbReference>
<feature type="binding site" evidence="11">
    <location>
        <begin position="21"/>
        <end position="26"/>
    </location>
    <ligand>
        <name>ATP</name>
        <dbReference type="ChEBI" id="CHEBI:30616"/>
    </ligand>
</feature>
<keyword evidence="13" id="KW-1185">Reference proteome</keyword>
<feature type="binding site" evidence="11">
    <location>
        <position position="67"/>
    </location>
    <ligand>
        <name>substrate</name>
    </ligand>
</feature>
<comment type="cofactor">
    <cofactor evidence="11">
        <name>Mg(2+)</name>
        <dbReference type="ChEBI" id="CHEBI:18420"/>
    </cofactor>
    <text evidence="11">Binds 1 Mg(2+) ion per subunit.</text>
</comment>
<feature type="binding site" evidence="11">
    <location>
        <position position="43"/>
    </location>
    <ligand>
        <name>substrate</name>
    </ligand>
</feature>
<keyword evidence="6 11" id="KW-0547">Nucleotide-binding</keyword>
<dbReference type="GO" id="GO:0005829">
    <property type="term" value="C:cytosol"/>
    <property type="evidence" value="ECO:0007669"/>
    <property type="project" value="TreeGrafter"/>
</dbReference>
<evidence type="ECO:0000256" key="6">
    <source>
        <dbReference type="ARBA" id="ARBA00022741"/>
    </source>
</evidence>
<gene>
    <name evidence="11" type="primary">aroK</name>
    <name evidence="12" type="ORF">OMP40_00070</name>
</gene>
<evidence type="ECO:0000313" key="12">
    <source>
        <dbReference type="EMBL" id="MDG0807977.1"/>
    </source>
</evidence>
<keyword evidence="11" id="KW-0460">Magnesium</keyword>
<dbReference type="GO" id="GO:0004765">
    <property type="term" value="F:shikimate kinase activity"/>
    <property type="evidence" value="ECO:0007669"/>
    <property type="project" value="UniProtKB-UniRule"/>
</dbReference>
<comment type="subcellular location">
    <subcellularLocation>
        <location evidence="11">Cytoplasm</location>
    </subcellularLocation>
</comment>
<comment type="function">
    <text evidence="11">Catalyzes the specific phosphorylation of the 3-hydroxyl group of shikimic acid using ATP as a cosubstrate.</text>
</comment>
<dbReference type="PANTHER" id="PTHR21087">
    <property type="entry name" value="SHIKIMATE KINASE"/>
    <property type="match status" value="1"/>
</dbReference>
<comment type="subunit">
    <text evidence="11">Monomer.</text>
</comment>
<name>A0A9X4KNR5_9BACL</name>
<dbReference type="InterPro" id="IPR031322">
    <property type="entry name" value="Shikimate/glucono_kinase"/>
</dbReference>
<dbReference type="PANTHER" id="PTHR21087:SF16">
    <property type="entry name" value="SHIKIMATE KINASE 1, CHLOROPLASTIC"/>
    <property type="match status" value="1"/>
</dbReference>
<feature type="binding site" evidence="11">
    <location>
        <position position="147"/>
    </location>
    <ligand>
        <name>substrate</name>
    </ligand>
</feature>
<dbReference type="Gene3D" id="3.40.50.300">
    <property type="entry name" value="P-loop containing nucleotide triphosphate hydrolases"/>
    <property type="match status" value="1"/>
</dbReference>
<protein>
    <recommendedName>
        <fullName evidence="3 11">Shikimate kinase</fullName>
        <shortName evidence="11">SK</shortName>
        <ecNumber evidence="3 11">2.7.1.71</ecNumber>
    </recommendedName>
</protein>
<evidence type="ECO:0000256" key="4">
    <source>
        <dbReference type="ARBA" id="ARBA00022605"/>
    </source>
</evidence>
<feature type="binding site" evidence="11">
    <location>
        <position position="129"/>
    </location>
    <ligand>
        <name>ATP</name>
        <dbReference type="ChEBI" id="CHEBI:30616"/>
    </ligand>
</feature>
<dbReference type="AlphaFoldDB" id="A0A9X4KNR5"/>
<dbReference type="GO" id="GO:0008652">
    <property type="term" value="P:amino acid biosynthetic process"/>
    <property type="evidence" value="ECO:0007669"/>
    <property type="project" value="UniProtKB-KW"/>
</dbReference>
<proteinExistence type="inferred from homology"/>
<evidence type="ECO:0000256" key="8">
    <source>
        <dbReference type="ARBA" id="ARBA00022840"/>
    </source>
</evidence>
<keyword evidence="9 11" id="KW-0057">Aromatic amino acid biosynthesis</keyword>
<dbReference type="SUPFAM" id="SSF52540">
    <property type="entry name" value="P-loop containing nucleoside triphosphate hydrolases"/>
    <property type="match status" value="1"/>
</dbReference>
<comment type="pathway">
    <text evidence="1 11">Metabolic intermediate biosynthesis; chorismate biosynthesis; chorismate from D-erythrose 4-phosphate and phosphoenolpyruvate: step 5/7.</text>
</comment>
<dbReference type="Proteomes" id="UP001153404">
    <property type="component" value="Unassembled WGS sequence"/>
</dbReference>
<evidence type="ECO:0000256" key="11">
    <source>
        <dbReference type="HAMAP-Rule" id="MF_00109"/>
    </source>
</evidence>
<keyword evidence="7 11" id="KW-0418">Kinase</keyword>
<sequence length="180" mass="20508">MQADGAVPYRERNIVLIGFMGAGKTTIGKVLAAKLSREFIDVDELISTERGMPVTEIFRTFGEEAFRRMEKEYIGELCFQKQDAVLSLGGGAFLKEDTRELCMANAAVILMDIPWEQWKMRLPLIRDSRPILQNKTDEEIQALYESRQAIYQRHHFRVDAGSQTPEAAAQEIADWLEGRP</sequence>
<evidence type="ECO:0000256" key="7">
    <source>
        <dbReference type="ARBA" id="ARBA00022777"/>
    </source>
</evidence>
<dbReference type="EC" id="2.7.1.71" evidence="3 11"/>
<feature type="binding site" evidence="11">
    <location>
        <position position="163"/>
    </location>
    <ligand>
        <name>ATP</name>
        <dbReference type="ChEBI" id="CHEBI:30616"/>
    </ligand>
</feature>
<feature type="binding site" evidence="11">
    <location>
        <position position="25"/>
    </location>
    <ligand>
        <name>Mg(2+)</name>
        <dbReference type="ChEBI" id="CHEBI:18420"/>
    </ligand>
</feature>
<dbReference type="EMBL" id="JAPDIA010000001">
    <property type="protein sequence ID" value="MDG0807977.1"/>
    <property type="molecule type" value="Genomic_DNA"/>
</dbReference>
<dbReference type="InterPro" id="IPR000623">
    <property type="entry name" value="Shikimate_kinase/TSH1"/>
</dbReference>
<keyword evidence="8 11" id="KW-0067">ATP-binding</keyword>
<evidence type="ECO:0000313" key="13">
    <source>
        <dbReference type="Proteomes" id="UP001153404"/>
    </source>
</evidence>
<comment type="caution">
    <text evidence="12">The sequence shown here is derived from an EMBL/GenBank/DDBJ whole genome shotgun (WGS) entry which is preliminary data.</text>
</comment>
<dbReference type="PROSITE" id="PS01128">
    <property type="entry name" value="SHIKIMATE_KINASE"/>
    <property type="match status" value="1"/>
</dbReference>
<dbReference type="GO" id="GO:0009073">
    <property type="term" value="P:aromatic amino acid family biosynthetic process"/>
    <property type="evidence" value="ECO:0007669"/>
    <property type="project" value="UniProtKB-KW"/>
</dbReference>
<evidence type="ECO:0000256" key="9">
    <source>
        <dbReference type="ARBA" id="ARBA00023141"/>
    </source>
</evidence>
<dbReference type="CDD" id="cd00464">
    <property type="entry name" value="SK"/>
    <property type="match status" value="1"/>
</dbReference>
<evidence type="ECO:0000256" key="5">
    <source>
        <dbReference type="ARBA" id="ARBA00022679"/>
    </source>
</evidence>
<dbReference type="InterPro" id="IPR027417">
    <property type="entry name" value="P-loop_NTPase"/>
</dbReference>